<evidence type="ECO:0000256" key="1">
    <source>
        <dbReference type="SAM" id="MobiDB-lite"/>
    </source>
</evidence>
<proteinExistence type="predicted"/>
<evidence type="ECO:0000313" key="2">
    <source>
        <dbReference type="EMBL" id="KAG2211330.1"/>
    </source>
</evidence>
<reference evidence="2 3" key="1">
    <citation type="submission" date="2020-12" db="EMBL/GenBank/DDBJ databases">
        <title>Metabolic potential, ecology and presence of endohyphal bacteria is reflected in genomic diversity of Mucoromycotina.</title>
        <authorList>
            <person name="Muszewska A."/>
            <person name="Okrasinska A."/>
            <person name="Steczkiewicz K."/>
            <person name="Drgas O."/>
            <person name="Orlowska M."/>
            <person name="Perlinska-Lenart U."/>
            <person name="Aleksandrzak-Piekarczyk T."/>
            <person name="Szatraj K."/>
            <person name="Zielenkiewicz U."/>
            <person name="Pilsyk S."/>
            <person name="Malc E."/>
            <person name="Mieczkowski P."/>
            <person name="Kruszewska J.S."/>
            <person name="Biernat P."/>
            <person name="Pawlowska J."/>
        </authorList>
    </citation>
    <scope>NUCLEOTIDE SEQUENCE [LARGE SCALE GENOMIC DNA]</scope>
    <source>
        <strain evidence="2 3">CBS 142.35</strain>
    </source>
</reference>
<keyword evidence="3" id="KW-1185">Reference proteome</keyword>
<sequence length="205" mass="24484">MTKATQMYPELLWKYDTVKLNLNSYFHDTEMEDNPGSKLYMWSMFGIETIFSGKTYNIDMIEQGGHRAYLMNKKNDWSDYKDDDYDFMYNEETGSDFKLIFLNQILEGTQLKLNDYENKFMYYENMDMYEDLYKDEYENEYQDKYTFVLYANNSGEDGNNKQHEPPQQNNRGWSTVKSPPSKDCTHCEDVLNDIKCDELITSDID</sequence>
<feature type="region of interest" description="Disordered" evidence="1">
    <location>
        <begin position="154"/>
        <end position="180"/>
    </location>
</feature>
<gene>
    <name evidence="2" type="ORF">INT45_012545</name>
</gene>
<accession>A0A8H7RIW1</accession>
<name>A0A8H7RIW1_9FUNG</name>
<organism evidence="2 3">
    <name type="scientific">Circinella minor</name>
    <dbReference type="NCBI Taxonomy" id="1195481"/>
    <lineage>
        <taxon>Eukaryota</taxon>
        <taxon>Fungi</taxon>
        <taxon>Fungi incertae sedis</taxon>
        <taxon>Mucoromycota</taxon>
        <taxon>Mucoromycotina</taxon>
        <taxon>Mucoromycetes</taxon>
        <taxon>Mucorales</taxon>
        <taxon>Lichtheimiaceae</taxon>
        <taxon>Circinella</taxon>
    </lineage>
</organism>
<dbReference type="EMBL" id="JAEPRB010000843">
    <property type="protein sequence ID" value="KAG2211330.1"/>
    <property type="molecule type" value="Genomic_DNA"/>
</dbReference>
<feature type="compositionally biased region" description="Polar residues" evidence="1">
    <location>
        <begin position="165"/>
        <end position="178"/>
    </location>
</feature>
<protein>
    <submittedName>
        <fullName evidence="2">Uncharacterized protein</fullName>
    </submittedName>
</protein>
<comment type="caution">
    <text evidence="2">The sequence shown here is derived from an EMBL/GenBank/DDBJ whole genome shotgun (WGS) entry which is preliminary data.</text>
</comment>
<evidence type="ECO:0000313" key="3">
    <source>
        <dbReference type="Proteomes" id="UP000646827"/>
    </source>
</evidence>
<dbReference type="Proteomes" id="UP000646827">
    <property type="component" value="Unassembled WGS sequence"/>
</dbReference>
<dbReference type="AlphaFoldDB" id="A0A8H7RIW1"/>